<dbReference type="GO" id="GO:0003677">
    <property type="term" value="F:DNA binding"/>
    <property type="evidence" value="ECO:0007669"/>
    <property type="project" value="UniProtKB-UniRule"/>
</dbReference>
<dbReference type="Pfam" id="PF16925">
    <property type="entry name" value="TetR_C_13"/>
    <property type="match status" value="1"/>
</dbReference>
<dbReference type="EMBL" id="BMXR01000003">
    <property type="protein sequence ID" value="GGX47165.1"/>
    <property type="molecule type" value="Genomic_DNA"/>
</dbReference>
<dbReference type="PRINTS" id="PR00455">
    <property type="entry name" value="HTHTETR"/>
</dbReference>
<reference evidence="6" key="2">
    <citation type="submission" date="2020-09" db="EMBL/GenBank/DDBJ databases">
        <authorList>
            <person name="Sun Q."/>
            <person name="Kim S."/>
        </authorList>
    </citation>
    <scope>NUCLEOTIDE SEQUENCE</scope>
    <source>
        <strain evidence="6">KCTC 22169</strain>
    </source>
</reference>
<dbReference type="InterPro" id="IPR009057">
    <property type="entry name" value="Homeodomain-like_sf"/>
</dbReference>
<keyword evidence="1" id="KW-0805">Transcription regulation</keyword>
<dbReference type="RefSeq" id="WP_189607657.1">
    <property type="nucleotide sequence ID" value="NZ_BMXR01000003.1"/>
</dbReference>
<dbReference type="InterPro" id="IPR023772">
    <property type="entry name" value="DNA-bd_HTH_TetR-type_CS"/>
</dbReference>
<dbReference type="InterPro" id="IPR011075">
    <property type="entry name" value="TetR_C"/>
</dbReference>
<accession>A0A918K610</accession>
<dbReference type="InterPro" id="IPR001647">
    <property type="entry name" value="HTH_TetR"/>
</dbReference>
<dbReference type="Pfam" id="PF00440">
    <property type="entry name" value="TetR_N"/>
    <property type="match status" value="1"/>
</dbReference>
<dbReference type="InterPro" id="IPR036271">
    <property type="entry name" value="Tet_transcr_reg_TetR-rel_C_sf"/>
</dbReference>
<feature type="DNA-binding region" description="H-T-H motif" evidence="4">
    <location>
        <begin position="29"/>
        <end position="48"/>
    </location>
</feature>
<keyword evidence="3" id="KW-0804">Transcription</keyword>
<keyword evidence="2 4" id="KW-0238">DNA-binding</keyword>
<evidence type="ECO:0000256" key="1">
    <source>
        <dbReference type="ARBA" id="ARBA00023015"/>
    </source>
</evidence>
<keyword evidence="7" id="KW-1185">Reference proteome</keyword>
<evidence type="ECO:0000259" key="5">
    <source>
        <dbReference type="PROSITE" id="PS50977"/>
    </source>
</evidence>
<protein>
    <submittedName>
        <fullName evidence="6">TetR family transcriptional regulator</fullName>
    </submittedName>
</protein>
<dbReference type="SUPFAM" id="SSF46689">
    <property type="entry name" value="Homeodomain-like"/>
    <property type="match status" value="1"/>
</dbReference>
<dbReference type="PROSITE" id="PS50977">
    <property type="entry name" value="HTH_TETR_2"/>
    <property type="match status" value="1"/>
</dbReference>
<dbReference type="Gene3D" id="1.10.357.10">
    <property type="entry name" value="Tetracycline Repressor, domain 2"/>
    <property type="match status" value="1"/>
</dbReference>
<evidence type="ECO:0000256" key="3">
    <source>
        <dbReference type="ARBA" id="ARBA00023163"/>
    </source>
</evidence>
<proteinExistence type="predicted"/>
<sequence length="208" mass="23766">MPRDGSSTRLRIMDAAEALILEKGFAATSVDRILERAQVTKGSFFYHFDTKQALAEALVDRYSELDLSHLHGNLERARTLSRDPLQQLLIFVSLFEESARALTEPYPGCLFASYCYESDLFDARIHEVIVRNMQTWRTEISQLLSVVAKRYPPRLDVDLGSLADAITVVFEGAFIVSKTHRDPQVVAQQLRHYRNYLDLLFSPDLEAR</sequence>
<dbReference type="AlphaFoldDB" id="A0A918K610"/>
<dbReference type="PANTHER" id="PTHR47506:SF3">
    <property type="entry name" value="HTH-TYPE TRANSCRIPTIONAL REGULATOR LMRA"/>
    <property type="match status" value="1"/>
</dbReference>
<gene>
    <name evidence="6" type="ORF">GCM10007392_12470</name>
</gene>
<dbReference type="Proteomes" id="UP000626148">
    <property type="component" value="Unassembled WGS sequence"/>
</dbReference>
<evidence type="ECO:0000256" key="4">
    <source>
        <dbReference type="PROSITE-ProRule" id="PRU00335"/>
    </source>
</evidence>
<dbReference type="SUPFAM" id="SSF48498">
    <property type="entry name" value="Tetracyclin repressor-like, C-terminal domain"/>
    <property type="match status" value="1"/>
</dbReference>
<comment type="caution">
    <text evidence="6">The sequence shown here is derived from an EMBL/GenBank/DDBJ whole genome shotgun (WGS) entry which is preliminary data.</text>
</comment>
<organism evidence="6 7">
    <name type="scientific">Saccharospirillum salsuginis</name>
    <dbReference type="NCBI Taxonomy" id="418750"/>
    <lineage>
        <taxon>Bacteria</taxon>
        <taxon>Pseudomonadati</taxon>
        <taxon>Pseudomonadota</taxon>
        <taxon>Gammaproteobacteria</taxon>
        <taxon>Oceanospirillales</taxon>
        <taxon>Saccharospirillaceae</taxon>
        <taxon>Saccharospirillum</taxon>
    </lineage>
</organism>
<feature type="domain" description="HTH tetR-type" evidence="5">
    <location>
        <begin position="6"/>
        <end position="66"/>
    </location>
</feature>
<evidence type="ECO:0000313" key="6">
    <source>
        <dbReference type="EMBL" id="GGX47165.1"/>
    </source>
</evidence>
<name>A0A918K610_9GAMM</name>
<evidence type="ECO:0000256" key="2">
    <source>
        <dbReference type="ARBA" id="ARBA00023125"/>
    </source>
</evidence>
<evidence type="ECO:0000313" key="7">
    <source>
        <dbReference type="Proteomes" id="UP000626148"/>
    </source>
</evidence>
<dbReference type="PROSITE" id="PS01081">
    <property type="entry name" value="HTH_TETR_1"/>
    <property type="match status" value="1"/>
</dbReference>
<dbReference type="PANTHER" id="PTHR47506">
    <property type="entry name" value="TRANSCRIPTIONAL REGULATORY PROTEIN"/>
    <property type="match status" value="1"/>
</dbReference>
<reference evidence="6" key="1">
    <citation type="journal article" date="2014" name="Int. J. Syst. Evol. Microbiol.">
        <title>Complete genome sequence of Corynebacterium casei LMG S-19264T (=DSM 44701T), isolated from a smear-ripened cheese.</title>
        <authorList>
            <consortium name="US DOE Joint Genome Institute (JGI-PGF)"/>
            <person name="Walter F."/>
            <person name="Albersmeier A."/>
            <person name="Kalinowski J."/>
            <person name="Ruckert C."/>
        </authorList>
    </citation>
    <scope>NUCLEOTIDE SEQUENCE</scope>
    <source>
        <strain evidence="6">KCTC 22169</strain>
    </source>
</reference>